<sequence length="174" mass="19612">MSGTGNTSKRRGGEMEETKLTLNLSAEELDDLLRLAGTIRSKLSNATMGTWEAYDLFQQYKDLQEYRKMVAVAYGVRLARNFSPDSKAETALATEHQKRLYLMICEKRHSVGELLPPMVYRRTDMTYQIVAVHTTTKPGDQAGICLADSYLQLTTPIMAQIELVYPMAYSFLVG</sequence>
<proteinExistence type="predicted"/>
<gene>
    <name evidence="1" type="ORF">ASPWEDRAFT_70854</name>
</gene>
<organism evidence="1 2">
    <name type="scientific">Aspergillus wentii DTO 134E9</name>
    <dbReference type="NCBI Taxonomy" id="1073089"/>
    <lineage>
        <taxon>Eukaryota</taxon>
        <taxon>Fungi</taxon>
        <taxon>Dikarya</taxon>
        <taxon>Ascomycota</taxon>
        <taxon>Pezizomycotina</taxon>
        <taxon>Eurotiomycetes</taxon>
        <taxon>Eurotiomycetidae</taxon>
        <taxon>Eurotiales</taxon>
        <taxon>Aspergillaceae</taxon>
        <taxon>Aspergillus</taxon>
        <taxon>Aspergillus subgen. Cremei</taxon>
    </lineage>
</organism>
<protein>
    <submittedName>
        <fullName evidence="1">Uncharacterized protein</fullName>
    </submittedName>
</protein>
<dbReference type="GeneID" id="63754996"/>
<dbReference type="RefSeq" id="XP_040686961.1">
    <property type="nucleotide sequence ID" value="XM_040839148.1"/>
</dbReference>
<accession>A0A1L9REF0</accession>
<evidence type="ECO:0000313" key="2">
    <source>
        <dbReference type="Proteomes" id="UP000184383"/>
    </source>
</evidence>
<evidence type="ECO:0000313" key="1">
    <source>
        <dbReference type="EMBL" id="OJJ33284.1"/>
    </source>
</evidence>
<keyword evidence="2" id="KW-1185">Reference proteome</keyword>
<name>A0A1L9REF0_ASPWE</name>
<dbReference type="Proteomes" id="UP000184383">
    <property type="component" value="Unassembled WGS sequence"/>
</dbReference>
<dbReference type="EMBL" id="KV878214">
    <property type="protein sequence ID" value="OJJ33284.1"/>
    <property type="molecule type" value="Genomic_DNA"/>
</dbReference>
<reference evidence="2" key="1">
    <citation type="journal article" date="2017" name="Genome Biol.">
        <title>Comparative genomics reveals high biological diversity and specific adaptations in the industrially and medically important fungal genus Aspergillus.</title>
        <authorList>
            <person name="de Vries R.P."/>
            <person name="Riley R."/>
            <person name="Wiebenga A."/>
            <person name="Aguilar-Osorio G."/>
            <person name="Amillis S."/>
            <person name="Uchima C.A."/>
            <person name="Anderluh G."/>
            <person name="Asadollahi M."/>
            <person name="Askin M."/>
            <person name="Barry K."/>
            <person name="Battaglia E."/>
            <person name="Bayram O."/>
            <person name="Benocci T."/>
            <person name="Braus-Stromeyer S.A."/>
            <person name="Caldana C."/>
            <person name="Canovas D."/>
            <person name="Cerqueira G.C."/>
            <person name="Chen F."/>
            <person name="Chen W."/>
            <person name="Choi C."/>
            <person name="Clum A."/>
            <person name="Dos Santos R.A."/>
            <person name="Damasio A.R."/>
            <person name="Diallinas G."/>
            <person name="Emri T."/>
            <person name="Fekete E."/>
            <person name="Flipphi M."/>
            <person name="Freyberg S."/>
            <person name="Gallo A."/>
            <person name="Gournas C."/>
            <person name="Habgood R."/>
            <person name="Hainaut M."/>
            <person name="Harispe M.L."/>
            <person name="Henrissat B."/>
            <person name="Hilden K.S."/>
            <person name="Hope R."/>
            <person name="Hossain A."/>
            <person name="Karabika E."/>
            <person name="Karaffa L."/>
            <person name="Karanyi Z."/>
            <person name="Krasevec N."/>
            <person name="Kuo A."/>
            <person name="Kusch H."/>
            <person name="LaButti K."/>
            <person name="Lagendijk E.L."/>
            <person name="Lapidus A."/>
            <person name="Levasseur A."/>
            <person name="Lindquist E."/>
            <person name="Lipzen A."/>
            <person name="Logrieco A.F."/>
            <person name="MacCabe A."/>
            <person name="Maekelae M.R."/>
            <person name="Malavazi I."/>
            <person name="Melin P."/>
            <person name="Meyer V."/>
            <person name="Mielnichuk N."/>
            <person name="Miskei M."/>
            <person name="Molnar A.P."/>
            <person name="Mule G."/>
            <person name="Ngan C.Y."/>
            <person name="Orejas M."/>
            <person name="Orosz E."/>
            <person name="Ouedraogo J.P."/>
            <person name="Overkamp K.M."/>
            <person name="Park H.-S."/>
            <person name="Perrone G."/>
            <person name="Piumi F."/>
            <person name="Punt P.J."/>
            <person name="Ram A.F."/>
            <person name="Ramon A."/>
            <person name="Rauscher S."/>
            <person name="Record E."/>
            <person name="Riano-Pachon D.M."/>
            <person name="Robert V."/>
            <person name="Roehrig J."/>
            <person name="Ruller R."/>
            <person name="Salamov A."/>
            <person name="Salih N.S."/>
            <person name="Samson R.A."/>
            <person name="Sandor E."/>
            <person name="Sanguinetti M."/>
            <person name="Schuetze T."/>
            <person name="Sepcic K."/>
            <person name="Shelest E."/>
            <person name="Sherlock G."/>
            <person name="Sophianopoulou V."/>
            <person name="Squina F.M."/>
            <person name="Sun H."/>
            <person name="Susca A."/>
            <person name="Todd R.B."/>
            <person name="Tsang A."/>
            <person name="Unkles S.E."/>
            <person name="van de Wiele N."/>
            <person name="van Rossen-Uffink D."/>
            <person name="Oliveira J.V."/>
            <person name="Vesth T.C."/>
            <person name="Visser J."/>
            <person name="Yu J.-H."/>
            <person name="Zhou M."/>
            <person name="Andersen M.R."/>
            <person name="Archer D.B."/>
            <person name="Baker S.E."/>
            <person name="Benoit I."/>
            <person name="Brakhage A.A."/>
            <person name="Braus G.H."/>
            <person name="Fischer R."/>
            <person name="Frisvad J.C."/>
            <person name="Goldman G.H."/>
            <person name="Houbraken J."/>
            <person name="Oakley B."/>
            <person name="Pocsi I."/>
            <person name="Scazzocchio C."/>
            <person name="Seiboth B."/>
            <person name="vanKuyk P.A."/>
            <person name="Wortman J."/>
            <person name="Dyer P.S."/>
            <person name="Grigoriev I.V."/>
        </authorList>
    </citation>
    <scope>NUCLEOTIDE SEQUENCE [LARGE SCALE GENOMIC DNA]</scope>
    <source>
        <strain evidence="2">DTO 134E9</strain>
    </source>
</reference>
<dbReference type="AlphaFoldDB" id="A0A1L9REF0"/>
<dbReference type="VEuPathDB" id="FungiDB:ASPWEDRAFT_70854"/>